<gene>
    <name evidence="1" type="ORF">F2P81_013361</name>
</gene>
<accession>A0A6A4SNP2</accession>
<comment type="caution">
    <text evidence="1">The sequence shown here is derived from an EMBL/GenBank/DDBJ whole genome shotgun (WGS) entry which is preliminary data.</text>
</comment>
<proteinExistence type="predicted"/>
<dbReference type="Proteomes" id="UP000438429">
    <property type="component" value="Unassembled WGS sequence"/>
</dbReference>
<evidence type="ECO:0000313" key="1">
    <source>
        <dbReference type="EMBL" id="KAF0035603.1"/>
    </source>
</evidence>
<dbReference type="AlphaFoldDB" id="A0A6A4SNP2"/>
<evidence type="ECO:0000313" key="2">
    <source>
        <dbReference type="Proteomes" id="UP000438429"/>
    </source>
</evidence>
<protein>
    <submittedName>
        <fullName evidence="1">Uncharacterized protein</fullName>
    </submittedName>
</protein>
<name>A0A6A4SNP2_SCOMX</name>
<organism evidence="1 2">
    <name type="scientific">Scophthalmus maximus</name>
    <name type="common">Turbot</name>
    <name type="synonym">Psetta maxima</name>
    <dbReference type="NCBI Taxonomy" id="52904"/>
    <lineage>
        <taxon>Eukaryota</taxon>
        <taxon>Metazoa</taxon>
        <taxon>Chordata</taxon>
        <taxon>Craniata</taxon>
        <taxon>Vertebrata</taxon>
        <taxon>Euteleostomi</taxon>
        <taxon>Actinopterygii</taxon>
        <taxon>Neopterygii</taxon>
        <taxon>Teleostei</taxon>
        <taxon>Neoteleostei</taxon>
        <taxon>Acanthomorphata</taxon>
        <taxon>Carangaria</taxon>
        <taxon>Pleuronectiformes</taxon>
        <taxon>Pleuronectoidei</taxon>
        <taxon>Scophthalmidae</taxon>
        <taxon>Scophthalmus</taxon>
    </lineage>
</organism>
<sequence length="86" mass="9947">MTTLESRTLLRRHPKTELHGLFPVTQMELQRIDVNTRTRPMNLRGKMSQQCFCSFSCPLSPVCIVRQQSGRRFPSVDRPDRSSNIA</sequence>
<dbReference type="EMBL" id="VEVO01000011">
    <property type="protein sequence ID" value="KAF0035603.1"/>
    <property type="molecule type" value="Genomic_DNA"/>
</dbReference>
<reference evidence="1 2" key="1">
    <citation type="submission" date="2019-06" db="EMBL/GenBank/DDBJ databases">
        <title>Draft genomes of female and male turbot (Scophthalmus maximus).</title>
        <authorList>
            <person name="Xu H."/>
            <person name="Xu X.-W."/>
            <person name="Shao C."/>
            <person name="Chen S."/>
        </authorList>
    </citation>
    <scope>NUCLEOTIDE SEQUENCE [LARGE SCALE GENOMIC DNA]</scope>
    <source>
        <strain evidence="1">Ysfricsl-2016a</strain>
        <tissue evidence="1">Blood</tissue>
    </source>
</reference>